<dbReference type="Proteomes" id="UP001642540">
    <property type="component" value="Unassembled WGS sequence"/>
</dbReference>
<evidence type="ECO:0000313" key="2">
    <source>
        <dbReference type="EMBL" id="CAL8110221.1"/>
    </source>
</evidence>
<evidence type="ECO:0000256" key="1">
    <source>
        <dbReference type="SAM" id="Phobius"/>
    </source>
</evidence>
<proteinExistence type="predicted"/>
<sequence>MEATEAEKLIEPDKITSCISDVPYPVVFGNICGAVIALGPLIILAIFKWIVDNIFHLLCWLRSDIRSDSPLFCALNTFALVTVGAIGLYMAFFLLICLAEVFSDHLRRFIIIYVVVFGIGFGLSYLWMWLVIEKPPFEPWGKREGASNFNLMW</sequence>
<accession>A0ABP1QRU1</accession>
<name>A0ABP1QRU1_9HEXA</name>
<feature type="transmembrane region" description="Helical" evidence="1">
    <location>
        <begin position="27"/>
        <end position="51"/>
    </location>
</feature>
<keyword evidence="1" id="KW-0812">Transmembrane</keyword>
<keyword evidence="1" id="KW-1133">Transmembrane helix</keyword>
<feature type="transmembrane region" description="Helical" evidence="1">
    <location>
        <begin position="110"/>
        <end position="132"/>
    </location>
</feature>
<keyword evidence="3" id="KW-1185">Reference proteome</keyword>
<keyword evidence="1" id="KW-0472">Membrane</keyword>
<feature type="transmembrane region" description="Helical" evidence="1">
    <location>
        <begin position="71"/>
        <end position="98"/>
    </location>
</feature>
<evidence type="ECO:0000313" key="3">
    <source>
        <dbReference type="Proteomes" id="UP001642540"/>
    </source>
</evidence>
<reference evidence="2 3" key="1">
    <citation type="submission" date="2024-08" db="EMBL/GenBank/DDBJ databases">
        <authorList>
            <person name="Cucini C."/>
            <person name="Frati F."/>
        </authorList>
    </citation>
    <scope>NUCLEOTIDE SEQUENCE [LARGE SCALE GENOMIC DNA]</scope>
</reference>
<comment type="caution">
    <text evidence="2">The sequence shown here is derived from an EMBL/GenBank/DDBJ whole genome shotgun (WGS) entry which is preliminary data.</text>
</comment>
<gene>
    <name evidence="2" type="ORF">ODALV1_LOCUS14059</name>
</gene>
<dbReference type="EMBL" id="CAXLJM020000043">
    <property type="protein sequence ID" value="CAL8110221.1"/>
    <property type="molecule type" value="Genomic_DNA"/>
</dbReference>
<organism evidence="2 3">
    <name type="scientific">Orchesella dallaii</name>
    <dbReference type="NCBI Taxonomy" id="48710"/>
    <lineage>
        <taxon>Eukaryota</taxon>
        <taxon>Metazoa</taxon>
        <taxon>Ecdysozoa</taxon>
        <taxon>Arthropoda</taxon>
        <taxon>Hexapoda</taxon>
        <taxon>Collembola</taxon>
        <taxon>Entomobryomorpha</taxon>
        <taxon>Entomobryoidea</taxon>
        <taxon>Orchesellidae</taxon>
        <taxon>Orchesellinae</taxon>
        <taxon>Orchesella</taxon>
    </lineage>
</organism>
<protein>
    <submittedName>
        <fullName evidence="2">Uncharacterized protein</fullName>
    </submittedName>
</protein>